<keyword evidence="1" id="KW-0472">Membrane</keyword>
<keyword evidence="1" id="KW-1133">Transmembrane helix</keyword>
<dbReference type="Proteomes" id="UP001642409">
    <property type="component" value="Unassembled WGS sequence"/>
</dbReference>
<reference evidence="2 3" key="1">
    <citation type="submission" date="2024-07" db="EMBL/GenBank/DDBJ databases">
        <authorList>
            <person name="Akdeniz Z."/>
        </authorList>
    </citation>
    <scope>NUCLEOTIDE SEQUENCE [LARGE SCALE GENOMIC DNA]</scope>
</reference>
<keyword evidence="1" id="KW-0812">Transmembrane</keyword>
<sequence length="323" mass="37716">MAHACFYHRIQGGLWCLKVECVLLEMIGKQVFIRFVKDSVKLIQHDDSFSIKYSQQTKIYKITKRFSYPQSQNQTVYPKSNNRANHAILVAHRNEVQVQTVVNITRPSPDEELTLAQLVVNVQMQGPIKWLHAVKLSSEFRTTVQQGVRAILLWQLSPFTIILLAIIWENVTNLRERADIQFVSYCSNDLELDLKQYTWINNQSGTYQKCILHCNQSQLKVTRKSKFIESTLREVGRHLRRRHLAALWPHIQDESESQILQTSKHRRLPRSSQQSVQLGDEVFSLHLPLPRRNLFLSYLDFLPPFSLNSRLSRGLLPRRHPVV</sequence>
<organism evidence="2 3">
    <name type="scientific">Hexamita inflata</name>
    <dbReference type="NCBI Taxonomy" id="28002"/>
    <lineage>
        <taxon>Eukaryota</taxon>
        <taxon>Metamonada</taxon>
        <taxon>Diplomonadida</taxon>
        <taxon>Hexamitidae</taxon>
        <taxon>Hexamitinae</taxon>
        <taxon>Hexamita</taxon>
    </lineage>
</organism>
<keyword evidence="3" id="KW-1185">Reference proteome</keyword>
<dbReference type="EMBL" id="CAXDID020000163">
    <property type="protein sequence ID" value="CAL6045309.1"/>
    <property type="molecule type" value="Genomic_DNA"/>
</dbReference>
<evidence type="ECO:0000313" key="3">
    <source>
        <dbReference type="Proteomes" id="UP001642409"/>
    </source>
</evidence>
<protein>
    <submittedName>
        <fullName evidence="2">Hypothetical_protein</fullName>
    </submittedName>
</protein>
<proteinExistence type="predicted"/>
<name>A0ABP1JRX6_9EUKA</name>
<evidence type="ECO:0000256" key="1">
    <source>
        <dbReference type="SAM" id="Phobius"/>
    </source>
</evidence>
<gene>
    <name evidence="2" type="ORF">HINF_LOCUS40975</name>
</gene>
<feature type="transmembrane region" description="Helical" evidence="1">
    <location>
        <begin position="150"/>
        <end position="168"/>
    </location>
</feature>
<comment type="caution">
    <text evidence="2">The sequence shown here is derived from an EMBL/GenBank/DDBJ whole genome shotgun (WGS) entry which is preliminary data.</text>
</comment>
<accession>A0ABP1JRX6</accession>
<evidence type="ECO:0000313" key="2">
    <source>
        <dbReference type="EMBL" id="CAL6045309.1"/>
    </source>
</evidence>